<dbReference type="InterPro" id="IPR006626">
    <property type="entry name" value="PbH1"/>
</dbReference>
<dbReference type="Pfam" id="PF18911">
    <property type="entry name" value="PKD_4"/>
    <property type="match status" value="1"/>
</dbReference>
<proteinExistence type="predicted"/>
<name>A0A1B1TA78_9ARCH</name>
<dbReference type="CDD" id="cd00146">
    <property type="entry name" value="PKD"/>
    <property type="match status" value="1"/>
</dbReference>
<dbReference type="EMBL" id="KP211814">
    <property type="protein sequence ID" value="ANV79179.1"/>
    <property type="molecule type" value="Genomic_DNA"/>
</dbReference>
<keyword evidence="1" id="KW-0472">Membrane</keyword>
<dbReference type="InterPro" id="IPR013783">
    <property type="entry name" value="Ig-like_fold"/>
</dbReference>
<dbReference type="Gene3D" id="2.160.20.10">
    <property type="entry name" value="Single-stranded right-handed beta-helix, Pectin lyase-like"/>
    <property type="match status" value="1"/>
</dbReference>
<dbReference type="SMART" id="SM00089">
    <property type="entry name" value="PKD"/>
    <property type="match status" value="1"/>
</dbReference>
<feature type="domain" description="PKD" evidence="2">
    <location>
        <begin position="1325"/>
        <end position="1377"/>
    </location>
</feature>
<sequence length="1554" mass="170682">MAVALPHFSKRAIFLVFLIISSSFGTIISNASQTSKTTIVWSDSVFLEDGFNVEVGQILIVQPGTNIVLGDEEKIIVDGRINIQGTMSSPVTMDANSGNHHGIVFNATSNGHNSVIDNLTINDAKYGITIYGSDPTISNLIVVNADSVAVDLFEGASPIIKNLTIEGGGQDVHGFSSSWRYGIGLSIGFESAPVVDGVNIDGLITRGLNFWGKAGGLFTNINISNISGATLSVSAGIWVEDSIPLLTDVKINRCDNGVFVRHQTEGWTTRPTFSDIVIENSQYRGIMVERYNHSQYSNLLTNAIFEDLQLRGTGGPDAKTSGLGYAAFDVNTSGVHVDGALIEDNIAVGLRAYMIDSSTKIENATFINNGQTSSSVPINDRAGLFFRSASWGSKGPAIVNNLIVNNSIGPGVLMMKGGVIGSNWFTSENGGNGVDFREFHPRVDTITSTNNSLNGLYVFDSSNVELSNVETFQNGIGQNNPEDGSGIFFHESNTVMSGGKNVSCHSCSSINDQHGIFIKNSIDLQLKSVLIKDTISPNSLNIDNSEIIYFGYIILDDIKIFSNSSDYALKMVEVDAKINNLQIMDSNNGLFWSAKGITSSSIDNSIIYGSKNACFDFSDHTELVIANTSIYCYSNNPTSENSIVNFTDTILIQNSSMQNSFILGDNNHIKWISSQDILTPISSFENNIFDIMWNLEIHTVNQYLMNIPYAEVNISFDTYEDNMTATQPYSGNYLYGPFIGKRWLPQEGWSSENIVNSGCSYDGIHNNTTSFILSSDILVICRLDISNQAPFIIWQLPEDNSQYSSASIVVFDASSSWDLDLDEITFTWTSNLDGDFTYSCSQEGNTYNYSHLIANNDSQCLSDGIHQITLEVCDIENQCVNETRRIELINLPPILSVGTVPKINSQGILYLGETANVSVLLDGTYDPENGDLWCWLETSYEDPISVTDGDPNCPEEISRSFIGAPGQFNITIFASDGINPSRSWTFNVVLVNELPSAIMEVSRIDNISSSLVRLDGSDTVDPEGDVVKFEFISNIDGLLSSGIESTNTIEWLGYLSKGIHNITMKATDNLPNHVGLWTYHSFELEVLNSPPVALISQPINGNMAESGDILDFQSTGSGDWDLACSDLINNGSNLLCNPYLGENNDLVSILWNSDKLTEPIGTDWFFQSRLPSGNHNITLSLDDGTQKVISSPINLIITESAPIMVLDSPNPNIEVNSNSPVLFDFRNSFDPDGNSFTVSIESDLMGIILENKTSDYLYNVYLLAGEHNLTITLVDSSEMERKYTQKISVLESAPIANIDNLENGQYISPGEPVNLDASSSFDYDGDIILYQWSLNDGTIISDNKQELVYFNPGPIQINLLVQDSRGAQDFSSVNLTIGSSYPKLDNLIISIDSIETNVPTEVYIYVTLNDPDRTTNQVNGEMLSGGVSEVMIFRDDGKGSDQVADDNIWTYRSNWEIAEGNWVKVEIWAIDGELVSQSQVESIPVVKQSNENTLDWLFSAGFPLLIILMILFSLLGITYVNNRRIQIAKDIELIESWSAFVPRELDEEFDNKEN</sequence>
<dbReference type="InterPro" id="IPR035986">
    <property type="entry name" value="PKD_dom_sf"/>
</dbReference>
<keyword evidence="1" id="KW-0812">Transmembrane</keyword>
<accession>A0A1B1TA78</accession>
<dbReference type="InterPro" id="IPR000601">
    <property type="entry name" value="PKD_dom"/>
</dbReference>
<dbReference type="SMART" id="SM00710">
    <property type="entry name" value="PbH1"/>
    <property type="match status" value="11"/>
</dbReference>
<evidence type="ECO:0000256" key="1">
    <source>
        <dbReference type="SAM" id="Phobius"/>
    </source>
</evidence>
<protein>
    <submittedName>
        <fullName evidence="3">Cna B domain-containing protein</fullName>
    </submittedName>
</protein>
<dbReference type="InterPro" id="IPR012334">
    <property type="entry name" value="Pectin_lyas_fold"/>
</dbReference>
<dbReference type="InterPro" id="IPR011050">
    <property type="entry name" value="Pectin_lyase_fold/virulence"/>
</dbReference>
<dbReference type="SUPFAM" id="SSF49299">
    <property type="entry name" value="PKD domain"/>
    <property type="match status" value="1"/>
</dbReference>
<dbReference type="SUPFAM" id="SSF51126">
    <property type="entry name" value="Pectin lyase-like"/>
    <property type="match status" value="2"/>
</dbReference>
<dbReference type="Gene3D" id="2.60.40.10">
    <property type="entry name" value="Immunoglobulins"/>
    <property type="match status" value="1"/>
</dbReference>
<evidence type="ECO:0000259" key="2">
    <source>
        <dbReference type="PROSITE" id="PS50093"/>
    </source>
</evidence>
<organism evidence="3">
    <name type="scientific">uncultured Poseidoniia archaeon</name>
    <dbReference type="NCBI Taxonomy" id="1697135"/>
    <lineage>
        <taxon>Archaea</taxon>
        <taxon>Methanobacteriati</taxon>
        <taxon>Thermoplasmatota</taxon>
        <taxon>Candidatus Poseidoniia</taxon>
        <taxon>environmental samples</taxon>
    </lineage>
</organism>
<dbReference type="InterPro" id="IPR022409">
    <property type="entry name" value="PKD/Chitinase_dom"/>
</dbReference>
<dbReference type="PROSITE" id="PS50093">
    <property type="entry name" value="PKD"/>
    <property type="match status" value="1"/>
</dbReference>
<reference evidence="3" key="1">
    <citation type="submission" date="2014-11" db="EMBL/GenBank/DDBJ databases">
        <authorList>
            <person name="Zhu J."/>
            <person name="Qi W."/>
            <person name="Song R."/>
        </authorList>
    </citation>
    <scope>NUCLEOTIDE SEQUENCE</scope>
</reference>
<evidence type="ECO:0000313" key="3">
    <source>
        <dbReference type="EMBL" id="ANV79179.1"/>
    </source>
</evidence>
<feature type="transmembrane region" description="Helical" evidence="1">
    <location>
        <begin position="1496"/>
        <end position="1520"/>
    </location>
</feature>
<reference evidence="3" key="2">
    <citation type="journal article" date="2015" name="ISME J.">
        <title>A new class of marine Euryarchaeota group II from the Mediterranean deep chlorophyll maximum.</title>
        <authorList>
            <person name="Martin-Cuadrado A.B."/>
            <person name="Garcia-Heredia I."/>
            <person name="Molto A.G."/>
            <person name="Lopez-Ubeda R."/>
            <person name="Kimes N."/>
            <person name="Lopez-Garcia P."/>
            <person name="Moreira D."/>
            <person name="Rodriguez-Valera F."/>
        </authorList>
    </citation>
    <scope>NUCLEOTIDE SEQUENCE</scope>
</reference>
<keyword evidence="1" id="KW-1133">Transmembrane helix</keyword>